<evidence type="ECO:0000256" key="17">
    <source>
        <dbReference type="ARBA" id="ARBA00049811"/>
    </source>
</evidence>
<dbReference type="InterPro" id="IPR001496">
    <property type="entry name" value="SOCS_box"/>
</dbReference>
<comment type="subunit">
    <text evidence="16">Homotetramer in membranes.</text>
</comment>
<name>A0A9D4PP56_RHISA</name>
<keyword evidence="8" id="KW-0800">Toxin</keyword>
<dbReference type="SUPFAM" id="SSF48403">
    <property type="entry name" value="Ankyrin repeat"/>
    <property type="match status" value="2"/>
</dbReference>
<evidence type="ECO:0000256" key="7">
    <source>
        <dbReference type="ARBA" id="ARBA00022980"/>
    </source>
</evidence>
<dbReference type="Proteomes" id="UP000821837">
    <property type="component" value="Chromosome 6"/>
</dbReference>
<dbReference type="GO" id="GO:0003735">
    <property type="term" value="F:structural constituent of ribosome"/>
    <property type="evidence" value="ECO:0007669"/>
    <property type="project" value="InterPro"/>
</dbReference>
<dbReference type="AlphaFoldDB" id="A0A9D4PP56"/>
<evidence type="ECO:0000256" key="19">
    <source>
        <dbReference type="PROSITE-ProRule" id="PRU00023"/>
    </source>
</evidence>
<keyword evidence="5" id="KW-0677">Repeat</keyword>
<dbReference type="GO" id="GO:0044218">
    <property type="term" value="C:other organism cell membrane"/>
    <property type="evidence" value="ECO:0007669"/>
    <property type="project" value="UniProtKB-KW"/>
</dbReference>
<dbReference type="InterPro" id="IPR002110">
    <property type="entry name" value="Ankyrin_rpt"/>
</dbReference>
<keyword evidence="8" id="KW-0528">Neurotoxin</keyword>
<evidence type="ECO:0000256" key="8">
    <source>
        <dbReference type="ARBA" id="ARBA00023028"/>
    </source>
</evidence>
<keyword evidence="9 19" id="KW-0040">ANK repeat</keyword>
<dbReference type="FunFam" id="3.30.230.10:FF:000035">
    <property type="entry name" value="28S ribosomal protein S9, mitochondrial"/>
    <property type="match status" value="1"/>
</dbReference>
<keyword evidence="4" id="KW-1052">Target cell membrane</keyword>
<dbReference type="Gene3D" id="3.30.230.10">
    <property type="match status" value="1"/>
</dbReference>
<protein>
    <recommendedName>
        <fullName evidence="14">Small ribosomal subunit protein uS9m</fullName>
    </recommendedName>
    <alternativeName>
        <fullName evidence="18">28S ribosomal protein S9, mitochondrial</fullName>
    </alternativeName>
    <alternativeName>
        <fullName evidence="17">Alpha-latrotoxin</fullName>
    </alternativeName>
</protein>
<evidence type="ECO:0000256" key="4">
    <source>
        <dbReference type="ARBA" id="ARBA00022537"/>
    </source>
</evidence>
<comment type="subcellular location">
    <subcellularLocation>
        <location evidence="1">Mitochondrion</location>
    </subcellularLocation>
    <subcellularLocation>
        <location evidence="2">Target cell membrane</location>
    </subcellularLocation>
</comment>
<gene>
    <name evidence="21" type="ORF">HPB52_018953</name>
</gene>
<evidence type="ECO:0000256" key="11">
    <source>
        <dbReference type="ARBA" id="ARBA00023136"/>
    </source>
</evidence>
<dbReference type="GO" id="GO:0044231">
    <property type="term" value="C:host cell presynaptic membrane"/>
    <property type="evidence" value="ECO:0007669"/>
    <property type="project" value="UniProtKB-KW"/>
</dbReference>
<dbReference type="Pfam" id="PF12796">
    <property type="entry name" value="Ank_2"/>
    <property type="match status" value="2"/>
</dbReference>
<evidence type="ECO:0000313" key="21">
    <source>
        <dbReference type="EMBL" id="KAH7948169.1"/>
    </source>
</evidence>
<organism evidence="21 22">
    <name type="scientific">Rhipicephalus sanguineus</name>
    <name type="common">Brown dog tick</name>
    <name type="synonym">Ixodes sanguineus</name>
    <dbReference type="NCBI Taxonomy" id="34632"/>
    <lineage>
        <taxon>Eukaryota</taxon>
        <taxon>Metazoa</taxon>
        <taxon>Ecdysozoa</taxon>
        <taxon>Arthropoda</taxon>
        <taxon>Chelicerata</taxon>
        <taxon>Arachnida</taxon>
        <taxon>Acari</taxon>
        <taxon>Parasitiformes</taxon>
        <taxon>Ixodida</taxon>
        <taxon>Ixodoidea</taxon>
        <taxon>Ixodidae</taxon>
        <taxon>Rhipicephalinae</taxon>
        <taxon>Rhipicephalus</taxon>
        <taxon>Rhipicephalus</taxon>
    </lineage>
</organism>
<keyword evidence="8" id="KW-0638">Presynaptic neurotoxin</keyword>
<comment type="caution">
    <text evidence="21">The sequence shown here is derived from an EMBL/GenBank/DDBJ whole genome shotgun (WGS) entry which is preliminary data.</text>
</comment>
<dbReference type="InterPro" id="IPR036770">
    <property type="entry name" value="Ankyrin_rpt-contain_sf"/>
</dbReference>
<dbReference type="PROSITE" id="PS50225">
    <property type="entry name" value="SOCS"/>
    <property type="match status" value="1"/>
</dbReference>
<dbReference type="InterPro" id="IPR036036">
    <property type="entry name" value="SOCS_box-like_dom_sf"/>
</dbReference>
<dbReference type="SUPFAM" id="SSF54211">
    <property type="entry name" value="Ribosomal protein S5 domain 2-like"/>
    <property type="match status" value="1"/>
</dbReference>
<dbReference type="SUPFAM" id="SSF158235">
    <property type="entry name" value="SOCS box-like"/>
    <property type="match status" value="1"/>
</dbReference>
<evidence type="ECO:0000256" key="3">
    <source>
        <dbReference type="ARBA" id="ARBA00022483"/>
    </source>
</evidence>
<evidence type="ECO:0000313" key="22">
    <source>
        <dbReference type="Proteomes" id="UP000821837"/>
    </source>
</evidence>
<dbReference type="PANTHER" id="PTHR24198">
    <property type="entry name" value="ANKYRIN REPEAT AND PROTEIN KINASE DOMAIN-CONTAINING PROTEIN"/>
    <property type="match status" value="1"/>
</dbReference>
<keyword evidence="7" id="KW-0689">Ribosomal protein</keyword>
<evidence type="ECO:0000256" key="12">
    <source>
        <dbReference type="ARBA" id="ARBA00023274"/>
    </source>
</evidence>
<dbReference type="InterPro" id="IPR036860">
    <property type="entry name" value="SH2_dom_sf"/>
</dbReference>
<keyword evidence="3" id="KW-0268">Exocytosis</keyword>
<reference evidence="21" key="2">
    <citation type="submission" date="2021-09" db="EMBL/GenBank/DDBJ databases">
        <authorList>
            <person name="Jia N."/>
            <person name="Wang J."/>
            <person name="Shi W."/>
            <person name="Du L."/>
            <person name="Sun Y."/>
            <person name="Zhan W."/>
            <person name="Jiang J."/>
            <person name="Wang Q."/>
            <person name="Zhang B."/>
            <person name="Ji P."/>
            <person name="Sakyi L.B."/>
            <person name="Cui X."/>
            <person name="Yuan T."/>
            <person name="Jiang B."/>
            <person name="Yang W."/>
            <person name="Lam T.T.-Y."/>
            <person name="Chang Q."/>
            <person name="Ding S."/>
            <person name="Wang X."/>
            <person name="Zhu J."/>
            <person name="Ruan X."/>
            <person name="Zhao L."/>
            <person name="Wei J."/>
            <person name="Que T."/>
            <person name="Du C."/>
            <person name="Cheng J."/>
            <person name="Dai P."/>
            <person name="Han X."/>
            <person name="Huang E."/>
            <person name="Gao Y."/>
            <person name="Liu J."/>
            <person name="Shao H."/>
            <person name="Ye R."/>
            <person name="Li L."/>
            <person name="Wei W."/>
            <person name="Wang X."/>
            <person name="Wang C."/>
            <person name="Huo Q."/>
            <person name="Li W."/>
            <person name="Guo W."/>
            <person name="Chen H."/>
            <person name="Chen S."/>
            <person name="Zhou L."/>
            <person name="Zhou L."/>
            <person name="Ni X."/>
            <person name="Tian J."/>
            <person name="Zhou Y."/>
            <person name="Sheng Y."/>
            <person name="Liu T."/>
            <person name="Pan Y."/>
            <person name="Xia L."/>
            <person name="Li J."/>
            <person name="Zhao F."/>
            <person name="Cao W."/>
        </authorList>
    </citation>
    <scope>NUCLEOTIDE SEQUENCE</scope>
    <source>
        <strain evidence="21">Rsan-2018</strain>
        <tissue evidence="21">Larvae</tissue>
    </source>
</reference>
<dbReference type="GO" id="GO:0035556">
    <property type="term" value="P:intracellular signal transduction"/>
    <property type="evidence" value="ECO:0007669"/>
    <property type="project" value="InterPro"/>
</dbReference>
<evidence type="ECO:0000256" key="1">
    <source>
        <dbReference type="ARBA" id="ARBA00004173"/>
    </source>
</evidence>
<evidence type="ECO:0000256" key="13">
    <source>
        <dbReference type="ARBA" id="ARBA00023298"/>
    </source>
</evidence>
<dbReference type="InterPro" id="IPR014721">
    <property type="entry name" value="Ribsml_uS5_D2-typ_fold_subgr"/>
</dbReference>
<dbReference type="PROSITE" id="PS50088">
    <property type="entry name" value="ANK_REPEAT"/>
    <property type="match status" value="1"/>
</dbReference>
<dbReference type="GO" id="GO:0005840">
    <property type="term" value="C:ribosome"/>
    <property type="evidence" value="ECO:0007669"/>
    <property type="project" value="UniProtKB-KW"/>
</dbReference>
<dbReference type="Gene3D" id="3.30.505.10">
    <property type="entry name" value="SH2 domain"/>
    <property type="match status" value="1"/>
</dbReference>
<dbReference type="VEuPathDB" id="VectorBase:RSAN_035836"/>
<evidence type="ECO:0000259" key="20">
    <source>
        <dbReference type="PROSITE" id="PS50225"/>
    </source>
</evidence>
<evidence type="ECO:0000256" key="9">
    <source>
        <dbReference type="ARBA" id="ARBA00023043"/>
    </source>
</evidence>
<dbReference type="GO" id="GO:0006412">
    <property type="term" value="P:translation"/>
    <property type="evidence" value="ECO:0007669"/>
    <property type="project" value="InterPro"/>
</dbReference>
<evidence type="ECO:0000256" key="14">
    <source>
        <dbReference type="ARBA" id="ARBA00039318"/>
    </source>
</evidence>
<dbReference type="PROSITE" id="PS50297">
    <property type="entry name" value="ANK_REP_REGION"/>
    <property type="match status" value="1"/>
</dbReference>
<evidence type="ECO:0000256" key="16">
    <source>
        <dbReference type="ARBA" id="ARBA00049715"/>
    </source>
</evidence>
<dbReference type="PANTHER" id="PTHR24198:SF165">
    <property type="entry name" value="ANKYRIN REPEAT-CONTAINING PROTEIN-RELATED"/>
    <property type="match status" value="1"/>
</dbReference>
<dbReference type="Gene3D" id="1.25.40.20">
    <property type="entry name" value="Ankyrin repeat-containing domain"/>
    <property type="match status" value="3"/>
</dbReference>
<accession>A0A9D4PP56</accession>
<dbReference type="Pfam" id="PF00380">
    <property type="entry name" value="Ribosomal_S9"/>
    <property type="match status" value="1"/>
</dbReference>
<evidence type="ECO:0000256" key="15">
    <source>
        <dbReference type="ARBA" id="ARBA00049657"/>
    </source>
</evidence>
<feature type="repeat" description="ANK" evidence="19">
    <location>
        <begin position="386"/>
        <end position="414"/>
    </location>
</feature>
<feature type="domain" description="SOCS box" evidence="20">
    <location>
        <begin position="899"/>
        <end position="946"/>
    </location>
</feature>
<dbReference type="SMART" id="SM00248">
    <property type="entry name" value="ANK"/>
    <property type="match status" value="8"/>
</dbReference>
<keyword evidence="22" id="KW-1185">Reference proteome</keyword>
<evidence type="ECO:0000256" key="10">
    <source>
        <dbReference type="ARBA" id="ARBA00023128"/>
    </source>
</evidence>
<comment type="similarity">
    <text evidence="15">Belongs to the cationic peptide 01 (latrotoxin) family. 03 (alpha-latrotoxin) subfamily.</text>
</comment>
<dbReference type="GO" id="GO:0070013">
    <property type="term" value="C:intracellular organelle lumen"/>
    <property type="evidence" value="ECO:0007669"/>
    <property type="project" value="UniProtKB-ARBA"/>
</dbReference>
<reference evidence="21" key="1">
    <citation type="journal article" date="2020" name="Cell">
        <title>Large-Scale Comparative Analyses of Tick Genomes Elucidate Their Genetic Diversity and Vector Capacities.</title>
        <authorList>
            <consortium name="Tick Genome and Microbiome Consortium (TIGMIC)"/>
            <person name="Jia N."/>
            <person name="Wang J."/>
            <person name="Shi W."/>
            <person name="Du L."/>
            <person name="Sun Y."/>
            <person name="Zhan W."/>
            <person name="Jiang J.F."/>
            <person name="Wang Q."/>
            <person name="Zhang B."/>
            <person name="Ji P."/>
            <person name="Bell-Sakyi L."/>
            <person name="Cui X.M."/>
            <person name="Yuan T.T."/>
            <person name="Jiang B.G."/>
            <person name="Yang W.F."/>
            <person name="Lam T.T."/>
            <person name="Chang Q.C."/>
            <person name="Ding S.J."/>
            <person name="Wang X.J."/>
            <person name="Zhu J.G."/>
            <person name="Ruan X.D."/>
            <person name="Zhao L."/>
            <person name="Wei J.T."/>
            <person name="Ye R.Z."/>
            <person name="Que T.C."/>
            <person name="Du C.H."/>
            <person name="Zhou Y.H."/>
            <person name="Cheng J.X."/>
            <person name="Dai P.F."/>
            <person name="Guo W.B."/>
            <person name="Han X.H."/>
            <person name="Huang E.J."/>
            <person name="Li L.F."/>
            <person name="Wei W."/>
            <person name="Gao Y.C."/>
            <person name="Liu J.Z."/>
            <person name="Shao H.Z."/>
            <person name="Wang X."/>
            <person name="Wang C.C."/>
            <person name="Yang T.C."/>
            <person name="Huo Q.B."/>
            <person name="Li W."/>
            <person name="Chen H.Y."/>
            <person name="Chen S.E."/>
            <person name="Zhou L.G."/>
            <person name="Ni X.B."/>
            <person name="Tian J.H."/>
            <person name="Sheng Y."/>
            <person name="Liu T."/>
            <person name="Pan Y.S."/>
            <person name="Xia L.Y."/>
            <person name="Li J."/>
            <person name="Zhao F."/>
            <person name="Cao W.C."/>
        </authorList>
    </citation>
    <scope>NUCLEOTIDE SEQUENCE</scope>
    <source>
        <strain evidence="21">Rsan-2018</strain>
    </source>
</reference>
<evidence type="ECO:0000256" key="2">
    <source>
        <dbReference type="ARBA" id="ARBA00004175"/>
    </source>
</evidence>
<evidence type="ECO:0000256" key="5">
    <source>
        <dbReference type="ARBA" id="ARBA00022737"/>
    </source>
</evidence>
<dbReference type="GO" id="GO:1990904">
    <property type="term" value="C:ribonucleoprotein complex"/>
    <property type="evidence" value="ECO:0007669"/>
    <property type="project" value="UniProtKB-KW"/>
</dbReference>
<evidence type="ECO:0000256" key="6">
    <source>
        <dbReference type="ARBA" id="ARBA00022946"/>
    </source>
</evidence>
<dbReference type="Pfam" id="PF07525">
    <property type="entry name" value="SOCS_box"/>
    <property type="match status" value="1"/>
</dbReference>
<dbReference type="SMART" id="SM00969">
    <property type="entry name" value="SOCS_box"/>
    <property type="match status" value="1"/>
</dbReference>
<dbReference type="GO" id="GO:0006887">
    <property type="term" value="P:exocytosis"/>
    <property type="evidence" value="ECO:0007669"/>
    <property type="project" value="UniProtKB-KW"/>
</dbReference>
<keyword evidence="10" id="KW-0496">Mitochondrion</keyword>
<keyword evidence="11" id="KW-0472">Membrane</keyword>
<evidence type="ECO:0000256" key="18">
    <source>
        <dbReference type="ARBA" id="ARBA00076042"/>
    </source>
</evidence>
<dbReference type="GO" id="GO:0005743">
    <property type="term" value="C:mitochondrial inner membrane"/>
    <property type="evidence" value="ECO:0007669"/>
    <property type="project" value="UniProtKB-ARBA"/>
</dbReference>
<sequence>MMAVDVDEMTQDDIDPPEDVFPREKAAQFDYSGRPFHYLFYTTRPHYYGVLHDAVSHLAELNRLESRMLNRGVAEPEAALKLSLQDSVWLPKKDLEVLLVESLKDIQYEYFVKTLDRLAEHPYSSQAKEFIMSYRKPRMATFIRDEIPPLQYDETGRPYAKGDGARKHVRAEVTVWGNGTGQVKINGHGIEYFDEVVDREQVMFPLQFTGLLMKVDVEATLNDAEGSSVRANAIRHGLSLALRSFVSEKEVERMRLAGLLTRDPRRRERKKPGQEGARRKYTWMGALVSSFFQTGGHLLSPGASESTRCVILELLEEMRSREASHIHWSSIESYLVQIPKGENVLSVVGPDNYNLLQRAIGFNCVELVRWILGRGCDVNRGVCSLPLHIAALQGNEEIVELLLKHGARVDTEARMCFPGPHNQVCELCSSVGGTGPSSDRYSERLQSAEYYAIDGDHSDILELLLAQGEDSWLPWQQKRPLLHLACERGAWNCVRFLVAERSEELNQCYDEYYPIHQAALQDKKFLELLIQCGAEVSARTTTQQLTVLHVVLLLGKKSAEETLSVLRALQDHGCRELLNEPDSLGNTPLHVLIVRYALEESRLGYQEPRPWTKWDMLHLVRYLLQSGAGPSINRPGNSALACVLRHVRDWEFRYELLDMLLQNGGDPNCVGRDGSAPLMVCLVPLINKDPLHSLSHNKKVFYLNSVRLLCRYGANPNCKSRSNLTPMHVLVFTASEYITLNREDDKRSAFTFIRQLLTVLLQHGLDPNARFSQRMQHILLALLDLVQNARLASDLEHVHALTLALLVHGADPDVQVSSSDPVICHSQSSVFLKKASSQVLHYYIHQLSRKHDLLNDPEQRFADLIRLFYYTMDHRKLYSCLKSFLSQPVVLPAVTAGCITQLLKSMYSQPRSLKQIARVAIHQALRHQVATLVGKLSLPGPLKEYLLLDWTP</sequence>
<keyword evidence="13" id="KW-1053">Target membrane</keyword>
<proteinExistence type="inferred from homology"/>
<dbReference type="EMBL" id="JABSTV010001252">
    <property type="protein sequence ID" value="KAH7948169.1"/>
    <property type="molecule type" value="Genomic_DNA"/>
</dbReference>
<keyword evidence="12" id="KW-0687">Ribonucleoprotein</keyword>
<dbReference type="CDD" id="cd03716">
    <property type="entry name" value="SOCS_ASB_like"/>
    <property type="match status" value="1"/>
</dbReference>
<dbReference type="InterPro" id="IPR000754">
    <property type="entry name" value="Ribosomal_uS9"/>
</dbReference>
<dbReference type="InterPro" id="IPR020568">
    <property type="entry name" value="Ribosomal_Su5_D2-typ_SF"/>
</dbReference>
<keyword evidence="6" id="KW-0809">Transit peptide</keyword>